<evidence type="ECO:0000313" key="1">
    <source>
        <dbReference type="EMBL" id="AVK08761.1"/>
    </source>
</evidence>
<dbReference type="AlphaFoldDB" id="A0A2R3J3I7"/>
<evidence type="ECO:0000313" key="2">
    <source>
        <dbReference type="Proteomes" id="UP000238390"/>
    </source>
</evidence>
<protein>
    <submittedName>
        <fullName evidence="1">Uncharacterized protein</fullName>
    </submittedName>
</protein>
<keyword evidence="2" id="KW-1185">Reference proteome</keyword>
<accession>A0A2R3J3I7</accession>
<organism evidence="1 2">
    <name type="scientific">Pseudomonas paraeruginosa</name>
    <dbReference type="NCBI Taxonomy" id="2994495"/>
    <lineage>
        <taxon>Bacteria</taxon>
        <taxon>Pseudomonadati</taxon>
        <taxon>Pseudomonadota</taxon>
        <taxon>Gammaproteobacteria</taxon>
        <taxon>Pseudomonadales</taxon>
        <taxon>Pseudomonadaceae</taxon>
        <taxon>Pseudomonas</taxon>
    </lineage>
</organism>
<gene>
    <name evidence="1" type="ORF">CSB93_3636</name>
</gene>
<proteinExistence type="predicted"/>
<reference evidence="1 2" key="1">
    <citation type="submission" date="2018-02" db="EMBL/GenBank/DDBJ databases">
        <title>FDA/CDC Antimicrobial Resistant Isolate Bank Genome Sequencing.</title>
        <authorList>
            <person name="Benahmed F.H."/>
            <person name="Lutgring J.D."/>
            <person name="Yoo B."/>
            <person name="Machado M."/>
            <person name="Brown A."/>
            <person name="McAllister G."/>
            <person name="Perry A."/>
            <person name="Halpin A.L."/>
            <person name="Vavikolanu K."/>
            <person name="Ott S."/>
            <person name="Zhao X."/>
            <person name="Tallon L.J."/>
            <person name="Sadzewicz L."/>
            <person name="Aluvathingal J."/>
            <person name="Nadendla S."/>
            <person name="Voskania-kordi A."/>
            <person name="Simonyan V."/>
            <person name="Patel J."/>
            <person name="Shawar R.M."/>
        </authorList>
    </citation>
    <scope>NUCLEOTIDE SEQUENCE [LARGE SCALE GENOMIC DNA]</scope>
    <source>
        <strain evidence="1 2">AR_0356</strain>
    </source>
</reference>
<name>A0A2R3J3I7_9PSED</name>
<dbReference type="Proteomes" id="UP000238390">
    <property type="component" value="Chromosome"/>
</dbReference>
<dbReference type="EMBL" id="CP027169">
    <property type="protein sequence ID" value="AVK08761.1"/>
    <property type="molecule type" value="Genomic_DNA"/>
</dbReference>
<sequence>MFSLTASGHEVAVWQKAFIAQDAPGTIVFTPLTEGLRA</sequence>